<evidence type="ECO:0000256" key="2">
    <source>
        <dbReference type="ARBA" id="ARBA00022705"/>
    </source>
</evidence>
<evidence type="ECO:0000256" key="1">
    <source>
        <dbReference type="ARBA" id="ARBA00008909"/>
    </source>
</evidence>
<organism evidence="3 4">
    <name type="scientific">Capnocytophaga canimorsus</name>
    <dbReference type="NCBI Taxonomy" id="28188"/>
    <lineage>
        <taxon>Bacteria</taxon>
        <taxon>Pseudomonadati</taxon>
        <taxon>Bacteroidota</taxon>
        <taxon>Flavobacteriia</taxon>
        <taxon>Flavobacteriales</taxon>
        <taxon>Flavobacteriaceae</taxon>
        <taxon>Capnocytophaga</taxon>
    </lineage>
</organism>
<proteinExistence type="inferred from homology"/>
<protein>
    <submittedName>
        <fullName evidence="3">Uncharacterized protein</fullName>
    </submittedName>
</protein>
<reference evidence="3 4" key="1">
    <citation type="submission" date="2015-01" db="EMBL/GenBank/DDBJ databases">
        <authorList>
            <person name="Xiang T."/>
            <person name="Song Y."/>
            <person name="Huang L."/>
            <person name="Wang B."/>
            <person name="Wu P."/>
        </authorList>
    </citation>
    <scope>NUCLEOTIDE SEQUENCE [LARGE SCALE GENOMIC DNA]</scope>
    <source>
        <strain evidence="3 4">Cc12</strain>
    </source>
</reference>
<keyword evidence="2" id="KW-0235">DNA replication</keyword>
<accession>A0A0B7H461</accession>
<dbReference type="GO" id="GO:0006260">
    <property type="term" value="P:DNA replication"/>
    <property type="evidence" value="ECO:0007669"/>
    <property type="project" value="UniProtKB-KW"/>
</dbReference>
<gene>
    <name evidence="3" type="ORF">CCAN12_510023</name>
</gene>
<name>A0A0B7H461_9FLAO</name>
<comment type="similarity">
    <text evidence="1">Belongs to the Gram-positive plasmids replication protein type 1 family.</text>
</comment>
<sequence>MSRLDNFLALGFDFFLTKKGKESGILNDNLSKKDYLKTALCVPLDISKKFVRTQSQEFSVLMDNMRTYSGRVIASDKDYERGYTSTCLCGRKRVDSDLSDSSVPVVRGKESQKVYYSGLMKCGSVWRCPVCSFKITQRRQLEVFELSNKWLNLHEKTTGKKGRLSFITLTLRHSKSDLLDVLLKRLSEEFRKFQKTSVYKRIEEENNIRGFVKTLEIKYSFENGWHPHLHLLYFHTQEETHKFHKEFVKAWCKRKKISASLNAQCAKDVYTEKGIVDYVTKWDMSKEMTQGHHKINPNENKRFTPFLMLRLLTENNFKNTDADRNFKRNLEGLFYEYSRYTKGKHLINISKNLKREMKLYEELLNIEIKSDAEILEDEKIDKVEFKISSNLFNKIVFKGATSLLLVAYENEGLNGVIDLLNLLKVNNKKNHQLLYCKRRKLLYQKLLL</sequence>
<evidence type="ECO:0000313" key="4">
    <source>
        <dbReference type="Proteomes" id="UP000044026"/>
    </source>
</evidence>
<evidence type="ECO:0000313" key="3">
    <source>
        <dbReference type="EMBL" id="CEN34165.1"/>
    </source>
</evidence>
<dbReference type="AlphaFoldDB" id="A0A0B7H461"/>
<dbReference type="RefSeq" id="WP_041999354.1">
    <property type="nucleotide sequence ID" value="NZ_CP022382.1"/>
</dbReference>
<dbReference type="Pfam" id="PF01446">
    <property type="entry name" value="Rep_1"/>
    <property type="match status" value="1"/>
</dbReference>
<dbReference type="GO" id="GO:0003677">
    <property type="term" value="F:DNA binding"/>
    <property type="evidence" value="ECO:0007669"/>
    <property type="project" value="InterPro"/>
</dbReference>
<dbReference type="Proteomes" id="UP000044026">
    <property type="component" value="Unassembled WGS sequence"/>
</dbReference>
<dbReference type="EMBL" id="CDOE01000047">
    <property type="protein sequence ID" value="CEN34165.1"/>
    <property type="molecule type" value="Genomic_DNA"/>
</dbReference>
<dbReference type="GeneID" id="69579652"/>
<dbReference type="InterPro" id="IPR000989">
    <property type="entry name" value="Rep"/>
</dbReference>